<dbReference type="AlphaFoldDB" id="A0A9X3J6C4"/>
<keyword evidence="10" id="KW-1185">Reference proteome</keyword>
<keyword evidence="7" id="KW-1133">Transmembrane helix</keyword>
<dbReference type="GO" id="GO:0046872">
    <property type="term" value="F:metal ion binding"/>
    <property type="evidence" value="ECO:0007669"/>
    <property type="project" value="UniProtKB-KW"/>
</dbReference>
<dbReference type="Proteomes" id="UP001145087">
    <property type="component" value="Unassembled WGS sequence"/>
</dbReference>
<dbReference type="Gene3D" id="2.102.10.10">
    <property type="entry name" value="Rieske [2Fe-2S] iron-sulphur domain"/>
    <property type="match status" value="1"/>
</dbReference>
<protein>
    <submittedName>
        <fullName evidence="9">Rieske (2Fe-2S) protein</fullName>
    </submittedName>
</protein>
<proteinExistence type="predicted"/>
<dbReference type="PROSITE" id="PS51296">
    <property type="entry name" value="RIESKE"/>
    <property type="match status" value="1"/>
</dbReference>
<keyword evidence="1" id="KW-0001">2Fe-2S</keyword>
<dbReference type="GO" id="GO:0016020">
    <property type="term" value="C:membrane"/>
    <property type="evidence" value="ECO:0007669"/>
    <property type="project" value="InterPro"/>
</dbReference>
<gene>
    <name evidence="9" type="ORF">OU798_08335</name>
</gene>
<evidence type="ECO:0000256" key="1">
    <source>
        <dbReference type="ARBA" id="ARBA00022714"/>
    </source>
</evidence>
<dbReference type="PANTHER" id="PTHR10134">
    <property type="entry name" value="CYTOCHROME B-C1 COMPLEX SUBUNIT RIESKE, MITOCHONDRIAL"/>
    <property type="match status" value="1"/>
</dbReference>
<dbReference type="CDD" id="cd03467">
    <property type="entry name" value="Rieske"/>
    <property type="match status" value="1"/>
</dbReference>
<dbReference type="PRINTS" id="PR00162">
    <property type="entry name" value="RIESKE"/>
</dbReference>
<organism evidence="9 10">
    <name type="scientific">Draconibacterium aestuarii</name>
    <dbReference type="NCBI Taxonomy" id="2998507"/>
    <lineage>
        <taxon>Bacteria</taxon>
        <taxon>Pseudomonadati</taxon>
        <taxon>Bacteroidota</taxon>
        <taxon>Bacteroidia</taxon>
        <taxon>Marinilabiliales</taxon>
        <taxon>Prolixibacteraceae</taxon>
        <taxon>Draconibacterium</taxon>
    </lineage>
</organism>
<sequence>MATNTRRTFLKIAAAGIAAIFVFLWNKLIVNHLATSQQSKSVFPFNKNKTVSFIDNYIVVNNEGTTTVLSSKCSHLGCTINNAENGKLVCPCHGSEYDLTGKILKGPAYKNLEIIPSKITENGQNIEIGS</sequence>
<name>A0A9X3J6C4_9BACT</name>
<dbReference type="RefSeq" id="WP_343332679.1">
    <property type="nucleotide sequence ID" value="NZ_JAPOHD010000015.1"/>
</dbReference>
<evidence type="ECO:0000313" key="10">
    <source>
        <dbReference type="Proteomes" id="UP001145087"/>
    </source>
</evidence>
<evidence type="ECO:0000313" key="9">
    <source>
        <dbReference type="EMBL" id="MCY1720346.1"/>
    </source>
</evidence>
<dbReference type="SUPFAM" id="SSF50022">
    <property type="entry name" value="ISP domain"/>
    <property type="match status" value="1"/>
</dbReference>
<keyword evidence="3" id="KW-0408">Iron</keyword>
<dbReference type="EMBL" id="JAPOHD010000015">
    <property type="protein sequence ID" value="MCY1720346.1"/>
    <property type="molecule type" value="Genomic_DNA"/>
</dbReference>
<reference evidence="9" key="1">
    <citation type="submission" date="2022-11" db="EMBL/GenBank/DDBJ databases">
        <title>Marilongibacter aestuarii gen. nov., sp. nov., isolated from tidal flat sediment.</title>
        <authorList>
            <person name="Jiayan W."/>
        </authorList>
    </citation>
    <scope>NUCLEOTIDE SEQUENCE</scope>
    <source>
        <strain evidence="9">Z1-6</strain>
    </source>
</reference>
<dbReference type="InterPro" id="IPR017941">
    <property type="entry name" value="Rieske_2Fe-2S"/>
</dbReference>
<evidence type="ECO:0000256" key="3">
    <source>
        <dbReference type="ARBA" id="ARBA00023004"/>
    </source>
</evidence>
<keyword evidence="5" id="KW-1015">Disulfide bond</keyword>
<keyword evidence="7" id="KW-0812">Transmembrane</keyword>
<feature type="transmembrane region" description="Helical" evidence="7">
    <location>
        <begin position="12"/>
        <end position="30"/>
    </location>
</feature>
<dbReference type="Pfam" id="PF00355">
    <property type="entry name" value="Rieske"/>
    <property type="match status" value="1"/>
</dbReference>
<dbReference type="GO" id="GO:0051537">
    <property type="term" value="F:2 iron, 2 sulfur cluster binding"/>
    <property type="evidence" value="ECO:0007669"/>
    <property type="project" value="UniProtKB-KW"/>
</dbReference>
<comment type="cofactor">
    <cofactor evidence="6">
        <name>[2Fe-2S] cluster</name>
        <dbReference type="ChEBI" id="CHEBI:190135"/>
    </cofactor>
</comment>
<keyword evidence="2" id="KW-0479">Metal-binding</keyword>
<dbReference type="InterPro" id="IPR036922">
    <property type="entry name" value="Rieske_2Fe-2S_sf"/>
</dbReference>
<dbReference type="InterPro" id="IPR005805">
    <property type="entry name" value="Rieske_Fe-S_prot_C"/>
</dbReference>
<keyword evidence="4" id="KW-0411">Iron-sulfur</keyword>
<evidence type="ECO:0000256" key="4">
    <source>
        <dbReference type="ARBA" id="ARBA00023014"/>
    </source>
</evidence>
<accession>A0A9X3J6C4</accession>
<feature type="domain" description="Rieske" evidence="8">
    <location>
        <begin position="57"/>
        <end position="126"/>
    </location>
</feature>
<evidence type="ECO:0000256" key="7">
    <source>
        <dbReference type="SAM" id="Phobius"/>
    </source>
</evidence>
<comment type="caution">
    <text evidence="9">The sequence shown here is derived from an EMBL/GenBank/DDBJ whole genome shotgun (WGS) entry which is preliminary data.</text>
</comment>
<evidence type="ECO:0000256" key="2">
    <source>
        <dbReference type="ARBA" id="ARBA00022723"/>
    </source>
</evidence>
<dbReference type="InterPro" id="IPR014349">
    <property type="entry name" value="Rieske_Fe-S_prot"/>
</dbReference>
<evidence type="ECO:0000256" key="5">
    <source>
        <dbReference type="ARBA" id="ARBA00023157"/>
    </source>
</evidence>
<evidence type="ECO:0000259" key="8">
    <source>
        <dbReference type="PROSITE" id="PS51296"/>
    </source>
</evidence>
<keyword evidence="7" id="KW-0472">Membrane</keyword>
<evidence type="ECO:0000256" key="6">
    <source>
        <dbReference type="ARBA" id="ARBA00034078"/>
    </source>
</evidence>